<feature type="compositionally biased region" description="Polar residues" evidence="1">
    <location>
        <begin position="121"/>
        <end position="135"/>
    </location>
</feature>
<protein>
    <submittedName>
        <fullName evidence="2">Uncharacterized protein</fullName>
    </submittedName>
</protein>
<dbReference type="PANTHER" id="PTHR36380">
    <property type="entry name" value="BNAA03G58330D PROTEIN"/>
    <property type="match status" value="1"/>
</dbReference>
<feature type="region of interest" description="Disordered" evidence="1">
    <location>
        <begin position="58"/>
        <end position="216"/>
    </location>
</feature>
<dbReference type="EMBL" id="GBRH01216913">
    <property type="protein sequence ID" value="JAD80982.1"/>
    <property type="molecule type" value="Transcribed_RNA"/>
</dbReference>
<feature type="region of interest" description="Disordered" evidence="1">
    <location>
        <begin position="1"/>
        <end position="30"/>
    </location>
</feature>
<sequence>MGMPALDFSSPLKKKAKHNSPNGDDLSEWNKETEKDNFSFSFDFIELGKFNLDAKVGIEEKSMRRFTGKTDPVSSEGNKDTQRGLSAKGTDIHEDNKSTEQTQTQDTCTLKLSHLTRQENVKNGSRVTSNVIATDSSEKIQEHTSVSPARMEQAKVDPVSSDRHGEHSKEAHPTQLPTGNVNSKEPPMVDFSKVHMSRESNDNEQSISSQSRNTITVNPYISRQAVGQLDSQNEVMEESVSFNEGSQSNQSFSGTPRSF</sequence>
<accession>A0A0A9DB64</accession>
<organism evidence="2">
    <name type="scientific">Arundo donax</name>
    <name type="common">Giant reed</name>
    <name type="synonym">Donax arundinaceus</name>
    <dbReference type="NCBI Taxonomy" id="35708"/>
    <lineage>
        <taxon>Eukaryota</taxon>
        <taxon>Viridiplantae</taxon>
        <taxon>Streptophyta</taxon>
        <taxon>Embryophyta</taxon>
        <taxon>Tracheophyta</taxon>
        <taxon>Spermatophyta</taxon>
        <taxon>Magnoliopsida</taxon>
        <taxon>Liliopsida</taxon>
        <taxon>Poales</taxon>
        <taxon>Poaceae</taxon>
        <taxon>PACMAD clade</taxon>
        <taxon>Arundinoideae</taxon>
        <taxon>Arundineae</taxon>
        <taxon>Arundo</taxon>
    </lineage>
</organism>
<dbReference type="AlphaFoldDB" id="A0A0A9DB64"/>
<dbReference type="InterPro" id="IPR038777">
    <property type="entry name" value="At4g18490-like"/>
</dbReference>
<feature type="compositionally biased region" description="Basic and acidic residues" evidence="1">
    <location>
        <begin position="192"/>
        <end position="201"/>
    </location>
</feature>
<reference evidence="2" key="2">
    <citation type="journal article" date="2015" name="Data Brief">
        <title>Shoot transcriptome of the giant reed, Arundo donax.</title>
        <authorList>
            <person name="Barrero R.A."/>
            <person name="Guerrero F.D."/>
            <person name="Moolhuijzen P."/>
            <person name="Goolsby J.A."/>
            <person name="Tidwell J."/>
            <person name="Bellgard S.E."/>
            <person name="Bellgard M.I."/>
        </authorList>
    </citation>
    <scope>NUCLEOTIDE SEQUENCE</scope>
    <source>
        <tissue evidence="2">Shoot tissue taken approximately 20 cm above the soil surface</tissue>
    </source>
</reference>
<reference evidence="2" key="1">
    <citation type="submission" date="2014-09" db="EMBL/GenBank/DDBJ databases">
        <authorList>
            <person name="Magalhaes I.L.F."/>
            <person name="Oliveira U."/>
            <person name="Santos F.R."/>
            <person name="Vidigal T.H.D.A."/>
            <person name="Brescovit A.D."/>
            <person name="Santos A.J."/>
        </authorList>
    </citation>
    <scope>NUCLEOTIDE SEQUENCE</scope>
    <source>
        <tissue evidence="2">Shoot tissue taken approximately 20 cm above the soil surface</tissue>
    </source>
</reference>
<evidence type="ECO:0000313" key="2">
    <source>
        <dbReference type="EMBL" id="JAD80982.1"/>
    </source>
</evidence>
<feature type="region of interest" description="Disordered" evidence="1">
    <location>
        <begin position="229"/>
        <end position="259"/>
    </location>
</feature>
<feature type="compositionally biased region" description="Polar residues" evidence="1">
    <location>
        <begin position="99"/>
        <end position="110"/>
    </location>
</feature>
<name>A0A0A9DB64_ARUDO</name>
<evidence type="ECO:0000256" key="1">
    <source>
        <dbReference type="SAM" id="MobiDB-lite"/>
    </source>
</evidence>
<proteinExistence type="predicted"/>
<feature type="compositionally biased region" description="Basic and acidic residues" evidence="1">
    <location>
        <begin position="152"/>
        <end position="172"/>
    </location>
</feature>
<feature type="compositionally biased region" description="Polar residues" evidence="1">
    <location>
        <begin position="203"/>
        <end position="216"/>
    </location>
</feature>
<dbReference type="PANTHER" id="PTHR36380:SF1">
    <property type="entry name" value="OS01G0755100 PROTEIN"/>
    <property type="match status" value="1"/>
</dbReference>